<dbReference type="GO" id="GO:0006355">
    <property type="term" value="P:regulation of DNA-templated transcription"/>
    <property type="evidence" value="ECO:0007669"/>
    <property type="project" value="TreeGrafter"/>
</dbReference>
<keyword evidence="2" id="KW-0539">Nucleus</keyword>
<evidence type="ECO:0000259" key="4">
    <source>
        <dbReference type="Pfam" id="PF00808"/>
    </source>
</evidence>
<dbReference type="InterPro" id="IPR050568">
    <property type="entry name" value="Transcr_DNA_Rep_Reg"/>
</dbReference>
<accession>D5ACA9</accession>
<evidence type="ECO:0000313" key="5">
    <source>
        <dbReference type="EMBL" id="ADE77178.1"/>
    </source>
</evidence>
<proteinExistence type="evidence at transcript level"/>
<dbReference type="PANTHER" id="PTHR10252:SF93">
    <property type="entry name" value="DNA POLYMERASE II SUBUNIT B3-1"/>
    <property type="match status" value="1"/>
</dbReference>
<reference evidence="5" key="1">
    <citation type="submission" date="2010-04" db="EMBL/GenBank/DDBJ databases">
        <authorList>
            <person name="Reid K.E."/>
            <person name="Liao N."/>
            <person name="Chan S."/>
            <person name="Docking R."/>
            <person name="Taylor G."/>
            <person name="Moore R."/>
            <person name="Mayo M."/>
            <person name="Munro S."/>
            <person name="King J."/>
            <person name="Yanchuk A."/>
            <person name="Holt R."/>
            <person name="Jones S."/>
            <person name="Marra M."/>
            <person name="Ritland C.E."/>
            <person name="Ritland K."/>
            <person name="Bohlmann J."/>
        </authorList>
    </citation>
    <scope>NUCLEOTIDE SEQUENCE</scope>
    <source>
        <tissue evidence="5">Bud</tissue>
    </source>
</reference>
<dbReference type="SUPFAM" id="SSF47113">
    <property type="entry name" value="Histone-fold"/>
    <property type="match status" value="1"/>
</dbReference>
<comment type="subcellular location">
    <subcellularLocation>
        <location evidence="1">Nucleus</location>
    </subcellularLocation>
</comment>
<dbReference type="Gene3D" id="1.10.20.10">
    <property type="entry name" value="Histone, subunit A"/>
    <property type="match status" value="1"/>
</dbReference>
<evidence type="ECO:0000256" key="2">
    <source>
        <dbReference type="ARBA" id="ARBA00023242"/>
    </source>
</evidence>
<dbReference type="InterPro" id="IPR003958">
    <property type="entry name" value="CBFA_NFYB_domain"/>
</dbReference>
<feature type="domain" description="Transcription factor CBF/NF-Y/archaeal histone" evidence="4">
    <location>
        <begin position="83"/>
        <end position="137"/>
    </location>
</feature>
<dbReference type="InterPro" id="IPR009072">
    <property type="entry name" value="Histone-fold"/>
</dbReference>
<name>D5ACA9_PICSI</name>
<dbReference type="GO" id="GO:0000976">
    <property type="term" value="F:transcription cis-regulatory region binding"/>
    <property type="evidence" value="ECO:0007669"/>
    <property type="project" value="TreeGrafter"/>
</dbReference>
<dbReference type="GO" id="GO:0005634">
    <property type="term" value="C:nucleus"/>
    <property type="evidence" value="ECO:0007669"/>
    <property type="project" value="UniProtKB-SubCell"/>
</dbReference>
<dbReference type="EMBL" id="BT123883">
    <property type="protein sequence ID" value="ADE77178.1"/>
    <property type="molecule type" value="mRNA"/>
</dbReference>
<dbReference type="GO" id="GO:0046982">
    <property type="term" value="F:protein heterodimerization activity"/>
    <property type="evidence" value="ECO:0007669"/>
    <property type="project" value="InterPro"/>
</dbReference>
<protein>
    <recommendedName>
        <fullName evidence="4">Transcription factor CBF/NF-Y/archaeal histone domain-containing protein</fullName>
    </recommendedName>
</protein>
<dbReference type="Pfam" id="PF00808">
    <property type="entry name" value="CBFD_NFYB_HMF"/>
    <property type="match status" value="1"/>
</dbReference>
<sequence length="175" mass="19477">MKAANTPKSDTPKSDSSAQSSSDFSEEQENADEKTTPTTPTKRPTDNGAYSSLNIEEAETPSRPIRISHHKSPRPETPTTVAFPTARVRRIIRSEGDIRTSVEATFLINKAAERFLEQFVVDSFEHVLEETKNILSYKPFSSTVANQKRYEFLADFVPEKVKAADALAQRASAEI</sequence>
<organism evidence="5">
    <name type="scientific">Picea sitchensis</name>
    <name type="common">Sitka spruce</name>
    <name type="synonym">Pinus sitchensis</name>
    <dbReference type="NCBI Taxonomy" id="3332"/>
    <lineage>
        <taxon>Eukaryota</taxon>
        <taxon>Viridiplantae</taxon>
        <taxon>Streptophyta</taxon>
        <taxon>Embryophyta</taxon>
        <taxon>Tracheophyta</taxon>
        <taxon>Spermatophyta</taxon>
        <taxon>Pinopsida</taxon>
        <taxon>Pinidae</taxon>
        <taxon>Conifers I</taxon>
        <taxon>Pinales</taxon>
        <taxon>Pinaceae</taxon>
        <taxon>Picea</taxon>
    </lineage>
</organism>
<feature type="compositionally biased region" description="Low complexity" evidence="3">
    <location>
        <begin position="14"/>
        <end position="23"/>
    </location>
</feature>
<feature type="region of interest" description="Disordered" evidence="3">
    <location>
        <begin position="1"/>
        <end position="82"/>
    </location>
</feature>
<dbReference type="PANTHER" id="PTHR10252">
    <property type="entry name" value="HISTONE-LIKE TRANSCRIPTION FACTOR CCAAT-RELATED"/>
    <property type="match status" value="1"/>
</dbReference>
<dbReference type="AlphaFoldDB" id="D5ACA9"/>
<evidence type="ECO:0000256" key="1">
    <source>
        <dbReference type="ARBA" id="ARBA00004123"/>
    </source>
</evidence>
<evidence type="ECO:0000256" key="3">
    <source>
        <dbReference type="SAM" id="MobiDB-lite"/>
    </source>
</evidence>